<sequence length="524" mass="58469">MGSTKIVAGLAIIIATNFLVPGESRLLCGLEVEFQGFNPIEALQVIQTRQMQEFDKYKETLSQLKFNVLSEDFLAWKQCLSEYEKEKVQFAATAAKMKLTFLSMVQKLTSQKLEASQYQQELEKLLQQFDTAFRPAVETFKTNIENLFETIQDENRRRTWWSSVKNKVSKTVDKVSSTVGSARSSLSDSSTDQQSGLYNKIKSVSGNIVAGSANMLSKTSSFVASKLGNAQAGVSPNGKYESMNQQVKEGYDSSSQRSIEDESQQQKPAIMQENKFSETSQSVSRSDYEAGSKGSSRSQTKDVGQPGYTNTRSGLQGTNGEVNEIGSETTREENVAETSGNQSNYGNIESKTKEVKKEETSYMRQTGSMGTYDEDRKLEYGKTRSGLEDTYGELKEKSSEVTREEKVAKTSEKTSNYDGDGLKSKEVKKEESSYFGKIGNYNENRQLEYAKTRSDSADTYNSGNTDTYGGIKDKNSACSACPCDCSKTGTSYSHRRRRSLINDIDEIEQIDKTGKQKMDMKIKK</sequence>
<feature type="compositionally biased region" description="Basic and acidic residues" evidence="2">
    <location>
        <begin position="373"/>
        <end position="412"/>
    </location>
</feature>
<feature type="compositionally biased region" description="Basic and acidic residues" evidence="2">
    <location>
        <begin position="350"/>
        <end position="361"/>
    </location>
</feature>
<dbReference type="EMBL" id="HBUF01177984">
    <property type="protein sequence ID" value="CAG6654493.1"/>
    <property type="molecule type" value="Transcribed_RNA"/>
</dbReference>
<feature type="chain" id="PRO_5036262370" evidence="3">
    <location>
        <begin position="25"/>
        <end position="524"/>
    </location>
</feature>
<evidence type="ECO:0000256" key="1">
    <source>
        <dbReference type="SAM" id="Coils"/>
    </source>
</evidence>
<feature type="compositionally biased region" description="Polar residues" evidence="2">
    <location>
        <begin position="336"/>
        <end position="347"/>
    </location>
</feature>
<feature type="signal peptide" evidence="3">
    <location>
        <begin position="1"/>
        <end position="24"/>
    </location>
</feature>
<feature type="coiled-coil region" evidence="1">
    <location>
        <begin position="108"/>
        <end position="157"/>
    </location>
</feature>
<dbReference type="EMBL" id="HBUF01177985">
    <property type="protein sequence ID" value="CAG6654494.1"/>
    <property type="molecule type" value="Transcribed_RNA"/>
</dbReference>
<proteinExistence type="predicted"/>
<evidence type="ECO:0000256" key="2">
    <source>
        <dbReference type="SAM" id="MobiDB-lite"/>
    </source>
</evidence>
<keyword evidence="3" id="KW-0732">Signal</keyword>
<keyword evidence="1" id="KW-0175">Coiled coil</keyword>
<dbReference type="AlphaFoldDB" id="A0A8D8WBU5"/>
<evidence type="ECO:0000256" key="3">
    <source>
        <dbReference type="SAM" id="SignalP"/>
    </source>
</evidence>
<protein>
    <submittedName>
        <fullName evidence="4">Uncharacterized protein</fullName>
    </submittedName>
</protein>
<organism evidence="4">
    <name type="scientific">Cacopsylla melanoneura</name>
    <dbReference type="NCBI Taxonomy" id="428564"/>
    <lineage>
        <taxon>Eukaryota</taxon>
        <taxon>Metazoa</taxon>
        <taxon>Ecdysozoa</taxon>
        <taxon>Arthropoda</taxon>
        <taxon>Hexapoda</taxon>
        <taxon>Insecta</taxon>
        <taxon>Pterygota</taxon>
        <taxon>Neoptera</taxon>
        <taxon>Paraneoptera</taxon>
        <taxon>Hemiptera</taxon>
        <taxon>Sternorrhyncha</taxon>
        <taxon>Psylloidea</taxon>
        <taxon>Psyllidae</taxon>
        <taxon>Psyllinae</taxon>
        <taxon>Cacopsylla</taxon>
    </lineage>
</organism>
<reference evidence="4" key="1">
    <citation type="submission" date="2021-05" db="EMBL/GenBank/DDBJ databases">
        <authorList>
            <person name="Alioto T."/>
            <person name="Alioto T."/>
            <person name="Gomez Garrido J."/>
        </authorList>
    </citation>
    <scope>NUCLEOTIDE SEQUENCE</scope>
</reference>
<feature type="region of interest" description="Disordered" evidence="2">
    <location>
        <begin position="230"/>
        <end position="424"/>
    </location>
</feature>
<feature type="compositionally biased region" description="Polar residues" evidence="2">
    <location>
        <begin position="242"/>
        <end position="257"/>
    </location>
</feature>
<feature type="compositionally biased region" description="Polar residues" evidence="2">
    <location>
        <begin position="293"/>
        <end position="321"/>
    </location>
</feature>
<evidence type="ECO:0000313" key="4">
    <source>
        <dbReference type="EMBL" id="CAG6654493.1"/>
    </source>
</evidence>
<name>A0A8D8WBU5_9HEMI</name>
<accession>A0A8D8WBU5</accession>